<gene>
    <name evidence="6 8" type="primary">phnN</name>
    <name evidence="8" type="ORF">C9E81_09445</name>
</gene>
<feature type="binding site" evidence="6">
    <location>
        <begin position="10"/>
        <end position="17"/>
    </location>
    <ligand>
        <name>ATP</name>
        <dbReference type="ChEBI" id="CHEBI:30616"/>
    </ligand>
</feature>
<dbReference type="EMBL" id="QOKZ01000003">
    <property type="protein sequence ID" value="RMC35449.1"/>
    <property type="molecule type" value="Genomic_DNA"/>
</dbReference>
<evidence type="ECO:0000256" key="1">
    <source>
        <dbReference type="ARBA" id="ARBA00000373"/>
    </source>
</evidence>
<comment type="function">
    <text evidence="6">Catalyzes the phosphorylation of ribose 1,5-bisphosphate to 5-phospho-D-ribosyl alpha-1-diphosphate (PRPP).</text>
</comment>
<dbReference type="NCBIfam" id="TIGR02322">
    <property type="entry name" value="phosphon_PhnN"/>
    <property type="match status" value="1"/>
</dbReference>
<protein>
    <recommendedName>
        <fullName evidence="6">Ribose 1,5-bisphosphate phosphokinase PhnN</fullName>
        <ecNumber evidence="6">2.7.4.23</ecNumber>
    </recommendedName>
    <alternativeName>
        <fullName evidence="6">Ribose 1,5-bisphosphokinase</fullName>
    </alternativeName>
</protein>
<dbReference type="InterPro" id="IPR008145">
    <property type="entry name" value="GK/Ca_channel_bsu"/>
</dbReference>
<dbReference type="HAMAP" id="MF_00836">
    <property type="entry name" value="PhnN"/>
    <property type="match status" value="1"/>
</dbReference>
<dbReference type="OrthoDB" id="341217at2"/>
<sequence length="176" mass="18768">MTARVVAVVGPSGAGKDTLMVRAAERRPDLRLVRRIITRPAEAGGEDFDGVSAVEFERMRHDGLFALDWQAHGLSYGVPHIAGDGIWLVNLSRGALARAAEIFPGLSVIHVGAAPEVLAARLADRGREGAEQIRARITREAGFHPGDLPVTYIDNSGDLEDATAAFIAALDEVLIP</sequence>
<dbReference type="Gene3D" id="3.40.50.300">
    <property type="entry name" value="P-loop containing nucleotide triphosphate hydrolases"/>
    <property type="match status" value="1"/>
</dbReference>
<evidence type="ECO:0000256" key="4">
    <source>
        <dbReference type="ARBA" id="ARBA00022741"/>
    </source>
</evidence>
<comment type="catalytic activity">
    <reaction evidence="1 6">
        <text>alpha-D-ribose 1,5-bisphosphate + ATP = 5-phospho-alpha-D-ribose 1-diphosphate + ADP</text>
        <dbReference type="Rhea" id="RHEA:20109"/>
        <dbReference type="ChEBI" id="CHEBI:30616"/>
        <dbReference type="ChEBI" id="CHEBI:58017"/>
        <dbReference type="ChEBI" id="CHEBI:68688"/>
        <dbReference type="ChEBI" id="CHEBI:456216"/>
        <dbReference type="EC" id="2.7.4.23"/>
    </reaction>
</comment>
<evidence type="ECO:0000256" key="6">
    <source>
        <dbReference type="HAMAP-Rule" id="MF_00836"/>
    </source>
</evidence>
<proteinExistence type="inferred from homology"/>
<keyword evidence="9" id="KW-1185">Reference proteome</keyword>
<evidence type="ECO:0000259" key="7">
    <source>
        <dbReference type="SMART" id="SM00072"/>
    </source>
</evidence>
<reference evidence="8 9" key="1">
    <citation type="submission" date="2018-07" db="EMBL/GenBank/DDBJ databases">
        <authorList>
            <person name="Zhang Y."/>
            <person name="Wang L."/>
            <person name="Ma S."/>
        </authorList>
    </citation>
    <scope>NUCLEOTIDE SEQUENCE [LARGE SCALE GENOMIC DNA]</scope>
    <source>
        <strain evidence="8 9">4-2</strain>
    </source>
</reference>
<dbReference type="GO" id="GO:0006015">
    <property type="term" value="P:5-phosphoribose 1-diphosphate biosynthetic process"/>
    <property type="evidence" value="ECO:0007669"/>
    <property type="project" value="UniProtKB-UniRule"/>
</dbReference>
<dbReference type="GO" id="GO:0033863">
    <property type="term" value="F:ribose 1,5-bisphosphate phosphokinase activity"/>
    <property type="evidence" value="ECO:0007669"/>
    <property type="project" value="UniProtKB-UniRule"/>
</dbReference>
<comment type="caution">
    <text evidence="8">The sequence shown here is derived from an EMBL/GenBank/DDBJ whole genome shotgun (WGS) entry which is preliminary data.</text>
</comment>
<dbReference type="SUPFAM" id="SSF52540">
    <property type="entry name" value="P-loop containing nucleoside triphosphate hydrolases"/>
    <property type="match status" value="1"/>
</dbReference>
<dbReference type="GO" id="GO:0019634">
    <property type="term" value="P:organic phosphonate metabolic process"/>
    <property type="evidence" value="ECO:0007669"/>
    <property type="project" value="UniProtKB-UniRule"/>
</dbReference>
<dbReference type="Proteomes" id="UP000273516">
    <property type="component" value="Unassembled WGS sequence"/>
</dbReference>
<keyword evidence="3 6" id="KW-0808">Transferase</keyword>
<feature type="domain" description="Guanylate kinase/L-type calcium channel beta subunit" evidence="7">
    <location>
        <begin position="2"/>
        <end position="174"/>
    </location>
</feature>
<organism evidence="8 9">
    <name type="scientific">Paracoccus alkanivorans</name>
    <dbReference type="NCBI Taxonomy" id="2116655"/>
    <lineage>
        <taxon>Bacteria</taxon>
        <taxon>Pseudomonadati</taxon>
        <taxon>Pseudomonadota</taxon>
        <taxon>Alphaproteobacteria</taxon>
        <taxon>Rhodobacterales</taxon>
        <taxon>Paracoccaceae</taxon>
        <taxon>Paracoccus</taxon>
    </lineage>
</organism>
<dbReference type="SMART" id="SM00072">
    <property type="entry name" value="GuKc"/>
    <property type="match status" value="1"/>
</dbReference>
<dbReference type="UniPathway" id="UPA00087">
    <property type="reaction ID" value="UER00175"/>
</dbReference>
<dbReference type="EC" id="2.7.4.23" evidence="6"/>
<evidence type="ECO:0000256" key="2">
    <source>
        <dbReference type="ARBA" id="ARBA00005069"/>
    </source>
</evidence>
<dbReference type="AlphaFoldDB" id="A0A3M0MCY8"/>
<comment type="pathway">
    <text evidence="2 6">Metabolic intermediate biosynthesis; 5-phospho-alpha-D-ribose 1-diphosphate biosynthesis; 5-phospho-alpha-D-ribose 1-diphosphate from D-ribose 5-phosphate (route II): step 3/3.</text>
</comment>
<evidence type="ECO:0000313" key="9">
    <source>
        <dbReference type="Proteomes" id="UP000273516"/>
    </source>
</evidence>
<evidence type="ECO:0000313" key="8">
    <source>
        <dbReference type="EMBL" id="RMC35449.1"/>
    </source>
</evidence>
<dbReference type="RefSeq" id="WP_122112072.1">
    <property type="nucleotide sequence ID" value="NZ_QOKZ01000003.1"/>
</dbReference>
<evidence type="ECO:0000256" key="3">
    <source>
        <dbReference type="ARBA" id="ARBA00022679"/>
    </source>
</evidence>
<accession>A0A3M0MCY8</accession>
<keyword evidence="8" id="KW-0418">Kinase</keyword>
<keyword evidence="4 6" id="KW-0547">Nucleotide-binding</keyword>
<dbReference type="InterPro" id="IPR027417">
    <property type="entry name" value="P-loop_NTPase"/>
</dbReference>
<dbReference type="GO" id="GO:0005524">
    <property type="term" value="F:ATP binding"/>
    <property type="evidence" value="ECO:0007669"/>
    <property type="project" value="UniProtKB-KW"/>
</dbReference>
<dbReference type="InterPro" id="IPR012699">
    <property type="entry name" value="PhnN"/>
</dbReference>
<keyword evidence="5 6" id="KW-0067">ATP-binding</keyword>
<evidence type="ECO:0000256" key="5">
    <source>
        <dbReference type="ARBA" id="ARBA00022840"/>
    </source>
</evidence>
<comment type="similarity">
    <text evidence="6">Belongs to the ribose 1,5-bisphosphokinase family.</text>
</comment>
<name>A0A3M0MCY8_9RHOB</name>